<evidence type="ECO:0000256" key="6">
    <source>
        <dbReference type="ARBA" id="ARBA00023136"/>
    </source>
</evidence>
<dbReference type="Pfam" id="PF00263">
    <property type="entry name" value="Secretin"/>
    <property type="match status" value="1"/>
</dbReference>
<protein>
    <submittedName>
        <fullName evidence="10">Type IV pilus assembly protein PilQ</fullName>
    </submittedName>
</protein>
<dbReference type="InterPro" id="IPR051808">
    <property type="entry name" value="Type_IV_pilus_biogenesis"/>
</dbReference>
<evidence type="ECO:0000256" key="3">
    <source>
        <dbReference type="ARBA" id="ARBA00022448"/>
    </source>
</evidence>
<feature type="domain" description="Secretin/TonB short N-terminal" evidence="9">
    <location>
        <begin position="311"/>
        <end position="359"/>
    </location>
</feature>
<dbReference type="InterPro" id="IPR005644">
    <property type="entry name" value="NolW-like"/>
</dbReference>
<keyword evidence="5" id="KW-0653">Protein transport</keyword>
<keyword evidence="6" id="KW-0472">Membrane</keyword>
<evidence type="ECO:0000259" key="9">
    <source>
        <dbReference type="SMART" id="SM00965"/>
    </source>
</evidence>
<dbReference type="GO" id="GO:0009306">
    <property type="term" value="P:protein secretion"/>
    <property type="evidence" value="ECO:0007669"/>
    <property type="project" value="InterPro"/>
</dbReference>
<keyword evidence="4" id="KW-0732">Signal</keyword>
<dbReference type="InterPro" id="IPR001775">
    <property type="entry name" value="GspD/PilQ"/>
</dbReference>
<dbReference type="Gene3D" id="2.60.40.3470">
    <property type="match status" value="1"/>
</dbReference>
<dbReference type="Pfam" id="PF07660">
    <property type="entry name" value="STN"/>
    <property type="match status" value="1"/>
</dbReference>
<dbReference type="PANTHER" id="PTHR30604:SF1">
    <property type="entry name" value="DNA UTILIZATION PROTEIN HOFQ"/>
    <property type="match status" value="1"/>
</dbReference>
<accession>A0A7W7Y0Y7</accession>
<dbReference type="Pfam" id="PF03958">
    <property type="entry name" value="Secretin_N"/>
    <property type="match status" value="1"/>
</dbReference>
<dbReference type="InterPro" id="IPR013355">
    <property type="entry name" value="Pilus_4_PilQ"/>
</dbReference>
<dbReference type="InterPro" id="IPR038591">
    <property type="entry name" value="NolW-like_sf"/>
</dbReference>
<sequence>MTAMNINRQQARHGRYARLVGLGVWLCALALPAWAQQNTLQDIRYQAGAGGKVDIVLQLARPMSEVQAFTTDDPPRIAIDLPDTANALTQRRVTIGSGATSAVSAVEAGGRTRVVIDLFRAAAYETRVEGNNLIVSVAGGAGTVAAAAAANPVDPAKRPPAAVNLANIDFRRSEEGAGRIVLSFDGEGAAADMRSEGGRVVIDVVNAHIPENLRKRLDVVDFATPVQTIDARSNAGGTRLTVNASGAFETLAYQTGNEYVVEVVPVRETQAVAGTIGALPVKRYTGRPVTFNFQDIPVRTVLQLVAEESNLNVVAADSVQGNVTLRLVNVPWDQALDIVLRAKSLDKRQEGNVIWVAPQAELAAYEQAKEDARIAIEQRSEMITEYIPVNYGSAEDIASLLTDESKSAQGGAAGGAAGVVSRGFLSPRGSVSFDRRTNTLLVIDIPKKVEEVKQLVALLDRPVDQVLIEARIVIATDDFARDLGARFGISGNKDNAYFSGNLETNRDNRNSDVSTAIENANRLRQWEIERQTNPGAPPPVLTAPSITRGLNVNLPLQNQAGALAFSILNAGYLLDLELAAMQTEGRGEVISNPRIITSNQREAVIRQGDEVGYVTISPQQGGNNIPIPNVQFKEVLLELKVTPTITQDGRVFLDMGVKKDEIASFVSTSIGDVPQINTREVNTAVLVESGQTVVIGGVYEFKSREDVSKVPFLGDVPMLGNLFKRKGRSNQKAELLIFVTPRILNVAPRP</sequence>
<keyword evidence="11" id="KW-1185">Reference proteome</keyword>
<dbReference type="PANTHER" id="PTHR30604">
    <property type="entry name" value="PROTEIN TRANSPORT PROTEIN HOFQ"/>
    <property type="match status" value="1"/>
</dbReference>
<dbReference type="EMBL" id="JACHHX010000014">
    <property type="protein sequence ID" value="MBB5016092.1"/>
    <property type="molecule type" value="Genomic_DNA"/>
</dbReference>
<comment type="subcellular location">
    <subcellularLocation>
        <location evidence="1 8">Cell outer membrane</location>
    </subcellularLocation>
</comment>
<evidence type="ECO:0000313" key="11">
    <source>
        <dbReference type="Proteomes" id="UP000519004"/>
    </source>
</evidence>
<dbReference type="Pfam" id="PF11741">
    <property type="entry name" value="AMIN"/>
    <property type="match status" value="2"/>
</dbReference>
<dbReference type="Gene3D" id="2.60.40.3500">
    <property type="match status" value="1"/>
</dbReference>
<evidence type="ECO:0000256" key="7">
    <source>
        <dbReference type="ARBA" id="ARBA00023237"/>
    </source>
</evidence>
<gene>
    <name evidence="10" type="ORF">HNQ58_002002</name>
</gene>
<dbReference type="Gene3D" id="3.30.1370.120">
    <property type="match status" value="1"/>
</dbReference>
<evidence type="ECO:0000256" key="1">
    <source>
        <dbReference type="ARBA" id="ARBA00004442"/>
    </source>
</evidence>
<keyword evidence="7" id="KW-0998">Cell outer membrane</keyword>
<evidence type="ECO:0000313" key="10">
    <source>
        <dbReference type="EMBL" id="MBB5016092.1"/>
    </source>
</evidence>
<dbReference type="NCBIfam" id="TIGR02515">
    <property type="entry name" value="IV_pilus_PilQ"/>
    <property type="match status" value="1"/>
</dbReference>
<reference evidence="10 11" key="1">
    <citation type="submission" date="2020-08" db="EMBL/GenBank/DDBJ databases">
        <title>Genomic Encyclopedia of Type Strains, Phase IV (KMG-IV): sequencing the most valuable type-strain genomes for metagenomic binning, comparative biology and taxonomic classification.</title>
        <authorList>
            <person name="Goeker M."/>
        </authorList>
    </citation>
    <scope>NUCLEOTIDE SEQUENCE [LARGE SCALE GENOMIC DNA]</scope>
    <source>
        <strain evidence="10 11">DSM 25897</strain>
    </source>
</reference>
<keyword evidence="3 8" id="KW-0813">Transport</keyword>
<dbReference type="PROSITE" id="PS00875">
    <property type="entry name" value="T2SP_D"/>
    <property type="match status" value="1"/>
</dbReference>
<dbReference type="SMART" id="SM00965">
    <property type="entry name" value="STN"/>
    <property type="match status" value="1"/>
</dbReference>
<dbReference type="InterPro" id="IPR021731">
    <property type="entry name" value="AMIN_dom"/>
</dbReference>
<dbReference type="GO" id="GO:0009279">
    <property type="term" value="C:cell outer membrane"/>
    <property type="evidence" value="ECO:0007669"/>
    <property type="project" value="UniProtKB-SubCell"/>
</dbReference>
<dbReference type="InterPro" id="IPR011662">
    <property type="entry name" value="Secretin/TonB_short_N"/>
</dbReference>
<dbReference type="InterPro" id="IPR004846">
    <property type="entry name" value="T2SS/T3SS_dom"/>
</dbReference>
<dbReference type="PRINTS" id="PR00811">
    <property type="entry name" value="BCTERIALGSPD"/>
</dbReference>
<organism evidence="10 11">
    <name type="scientific">Rehaibacterium terrae</name>
    <dbReference type="NCBI Taxonomy" id="1341696"/>
    <lineage>
        <taxon>Bacteria</taxon>
        <taxon>Pseudomonadati</taxon>
        <taxon>Pseudomonadota</taxon>
        <taxon>Gammaproteobacteria</taxon>
        <taxon>Lysobacterales</taxon>
        <taxon>Lysobacteraceae</taxon>
        <taxon>Rehaibacterium</taxon>
    </lineage>
</organism>
<name>A0A7W7Y0Y7_9GAMM</name>
<proteinExistence type="inferred from homology"/>
<dbReference type="InterPro" id="IPR004845">
    <property type="entry name" value="T2SS_GspD_CS"/>
</dbReference>
<evidence type="ECO:0000256" key="4">
    <source>
        <dbReference type="ARBA" id="ARBA00022729"/>
    </source>
</evidence>
<dbReference type="RefSeq" id="WP_246417292.1">
    <property type="nucleotide sequence ID" value="NZ_JACHHX010000014.1"/>
</dbReference>
<dbReference type="Gene3D" id="3.30.1370.130">
    <property type="match status" value="1"/>
</dbReference>
<evidence type="ECO:0000256" key="5">
    <source>
        <dbReference type="ARBA" id="ARBA00022927"/>
    </source>
</evidence>
<comment type="caution">
    <text evidence="10">The sequence shown here is derived from an EMBL/GenBank/DDBJ whole genome shotgun (WGS) entry which is preliminary data.</text>
</comment>
<dbReference type="Proteomes" id="UP000519004">
    <property type="component" value="Unassembled WGS sequence"/>
</dbReference>
<evidence type="ECO:0000256" key="2">
    <source>
        <dbReference type="ARBA" id="ARBA00006304"/>
    </source>
</evidence>
<evidence type="ECO:0000256" key="8">
    <source>
        <dbReference type="RuleBase" id="RU004004"/>
    </source>
</evidence>
<dbReference type="AlphaFoldDB" id="A0A7W7Y0Y7"/>
<comment type="similarity">
    <text evidence="2">Belongs to the bacterial secretin family. PilQ subfamily.</text>
</comment>